<name>A0A9P6N5R4_9BASI</name>
<reference evidence="2" key="1">
    <citation type="submission" date="2013-11" db="EMBL/GenBank/DDBJ databases">
        <title>Genome sequence of the fusiform rust pathogen reveals effectors for host alternation and coevolution with pine.</title>
        <authorList>
            <consortium name="DOE Joint Genome Institute"/>
            <person name="Smith K."/>
            <person name="Pendleton A."/>
            <person name="Kubisiak T."/>
            <person name="Anderson C."/>
            <person name="Salamov A."/>
            <person name="Aerts A."/>
            <person name="Riley R."/>
            <person name="Clum A."/>
            <person name="Lindquist E."/>
            <person name="Ence D."/>
            <person name="Campbell M."/>
            <person name="Kronenberg Z."/>
            <person name="Feau N."/>
            <person name="Dhillon B."/>
            <person name="Hamelin R."/>
            <person name="Burleigh J."/>
            <person name="Smith J."/>
            <person name="Yandell M."/>
            <person name="Nelson C."/>
            <person name="Grigoriev I."/>
            <person name="Davis J."/>
        </authorList>
    </citation>
    <scope>NUCLEOTIDE SEQUENCE</scope>
    <source>
        <strain evidence="2">G11</strain>
    </source>
</reference>
<feature type="region of interest" description="Disordered" evidence="1">
    <location>
        <begin position="1"/>
        <end position="51"/>
    </location>
</feature>
<accession>A0A9P6N5R4</accession>
<dbReference type="EMBL" id="MU167783">
    <property type="protein sequence ID" value="KAG0139122.1"/>
    <property type="molecule type" value="Genomic_DNA"/>
</dbReference>
<evidence type="ECO:0000256" key="1">
    <source>
        <dbReference type="SAM" id="MobiDB-lite"/>
    </source>
</evidence>
<organism evidence="2 3">
    <name type="scientific">Cronartium quercuum f. sp. fusiforme G11</name>
    <dbReference type="NCBI Taxonomy" id="708437"/>
    <lineage>
        <taxon>Eukaryota</taxon>
        <taxon>Fungi</taxon>
        <taxon>Dikarya</taxon>
        <taxon>Basidiomycota</taxon>
        <taxon>Pucciniomycotina</taxon>
        <taxon>Pucciniomycetes</taxon>
        <taxon>Pucciniales</taxon>
        <taxon>Coleosporiaceae</taxon>
        <taxon>Cronartium</taxon>
    </lineage>
</organism>
<dbReference type="AlphaFoldDB" id="A0A9P6N5R4"/>
<dbReference type="Proteomes" id="UP000886653">
    <property type="component" value="Unassembled WGS sequence"/>
</dbReference>
<evidence type="ECO:0000313" key="2">
    <source>
        <dbReference type="EMBL" id="KAG0139122.1"/>
    </source>
</evidence>
<sequence length="51" mass="5676">MTLYSEAPSDYWEDETPSSSTLESEPRVQHETRPNADGWDVSMGLDNLGSS</sequence>
<evidence type="ECO:0000313" key="3">
    <source>
        <dbReference type="Proteomes" id="UP000886653"/>
    </source>
</evidence>
<keyword evidence="3" id="KW-1185">Reference proteome</keyword>
<proteinExistence type="predicted"/>
<protein>
    <submittedName>
        <fullName evidence="2">Uncharacterized protein</fullName>
    </submittedName>
</protein>
<feature type="compositionally biased region" description="Basic and acidic residues" evidence="1">
    <location>
        <begin position="24"/>
        <end position="34"/>
    </location>
</feature>
<comment type="caution">
    <text evidence="2">The sequence shown here is derived from an EMBL/GenBank/DDBJ whole genome shotgun (WGS) entry which is preliminary data.</text>
</comment>
<gene>
    <name evidence="2" type="ORF">CROQUDRAFT_102121</name>
</gene>